<protein>
    <recommendedName>
        <fullName evidence="10 11">Tyrosine recombinase XerC</fullName>
    </recommendedName>
</protein>
<evidence type="ECO:0000313" key="15">
    <source>
        <dbReference type="Proteomes" id="UP001053296"/>
    </source>
</evidence>
<feature type="active site" evidence="10">
    <location>
        <position position="180"/>
    </location>
</feature>
<dbReference type="NCBIfam" id="NF001399">
    <property type="entry name" value="PRK00283.1"/>
    <property type="match status" value="1"/>
</dbReference>
<dbReference type="NCBIfam" id="TIGR02224">
    <property type="entry name" value="recomb_XerC"/>
    <property type="match status" value="1"/>
</dbReference>
<accession>A0ABM7P2C1</accession>
<keyword evidence="5 10" id="KW-0159">Chromosome partition</keyword>
<keyword evidence="4 10" id="KW-0132">Cell division</keyword>
<evidence type="ECO:0000256" key="3">
    <source>
        <dbReference type="ARBA" id="ARBA00022490"/>
    </source>
</evidence>
<dbReference type="InterPro" id="IPR050090">
    <property type="entry name" value="Tyrosine_recombinase_XerCD"/>
</dbReference>
<comment type="subunit">
    <text evidence="10">Forms a cyclic heterotetrameric complex composed of two molecules of XerC and two molecules of XerD.</text>
</comment>
<dbReference type="PROSITE" id="PS51900">
    <property type="entry name" value="CB"/>
    <property type="match status" value="1"/>
</dbReference>
<organism evidence="14 15">
    <name type="scientific">Pseudodesulfovibrio sediminis</name>
    <dbReference type="NCBI Taxonomy" id="2810563"/>
    <lineage>
        <taxon>Bacteria</taxon>
        <taxon>Pseudomonadati</taxon>
        <taxon>Thermodesulfobacteriota</taxon>
        <taxon>Desulfovibrionia</taxon>
        <taxon>Desulfovibrionales</taxon>
        <taxon>Desulfovibrionaceae</taxon>
    </lineage>
</organism>
<keyword evidence="6 10" id="KW-0229">DNA integration</keyword>
<comment type="subcellular location">
    <subcellularLocation>
        <location evidence="1 10">Cytoplasm</location>
    </subcellularLocation>
</comment>
<evidence type="ECO:0000256" key="7">
    <source>
        <dbReference type="ARBA" id="ARBA00023125"/>
    </source>
</evidence>
<dbReference type="PROSITE" id="PS51898">
    <property type="entry name" value="TYR_RECOMBINASE"/>
    <property type="match status" value="1"/>
</dbReference>
<dbReference type="InterPro" id="IPR002104">
    <property type="entry name" value="Integrase_catalytic"/>
</dbReference>
<reference evidence="14" key="1">
    <citation type="journal article" date="2022" name="Arch. Microbiol.">
        <title>Pseudodesulfovibrio sediminis sp. nov., a mesophilic and neutrophilic sulfate-reducing bacterium isolated from sediment of a brackish lake.</title>
        <authorList>
            <person name="Takahashi A."/>
            <person name="Kojima H."/>
            <person name="Watanabe M."/>
            <person name="Fukui M."/>
        </authorList>
    </citation>
    <scope>NUCLEOTIDE SEQUENCE</scope>
    <source>
        <strain evidence="14">SF6</strain>
    </source>
</reference>
<evidence type="ECO:0000259" key="12">
    <source>
        <dbReference type="PROSITE" id="PS51898"/>
    </source>
</evidence>
<dbReference type="EMBL" id="AP024485">
    <property type="protein sequence ID" value="BCS86927.1"/>
    <property type="molecule type" value="Genomic_DNA"/>
</dbReference>
<feature type="domain" description="Tyr recombinase" evidence="12">
    <location>
        <begin position="118"/>
        <end position="300"/>
    </location>
</feature>
<dbReference type="Gene3D" id="1.10.443.10">
    <property type="entry name" value="Intergrase catalytic core"/>
    <property type="match status" value="1"/>
</dbReference>
<evidence type="ECO:0000256" key="10">
    <source>
        <dbReference type="HAMAP-Rule" id="MF_01808"/>
    </source>
</evidence>
<gene>
    <name evidence="14" type="primary">xerD</name>
    <name evidence="10" type="synonym">xerC</name>
    <name evidence="14" type="ORF">PSDVSF_01690</name>
</gene>
<dbReference type="HAMAP" id="MF_01808">
    <property type="entry name" value="Recomb_XerC_XerD"/>
    <property type="match status" value="1"/>
</dbReference>
<dbReference type="PANTHER" id="PTHR30349:SF81">
    <property type="entry name" value="TYROSINE RECOMBINASE XERC"/>
    <property type="match status" value="1"/>
</dbReference>
<evidence type="ECO:0000256" key="11">
    <source>
        <dbReference type="NCBIfam" id="TIGR02224"/>
    </source>
</evidence>
<comment type="similarity">
    <text evidence="2 10">Belongs to the 'phage' integrase family. XerC subfamily.</text>
</comment>
<evidence type="ECO:0000256" key="1">
    <source>
        <dbReference type="ARBA" id="ARBA00004496"/>
    </source>
</evidence>
<evidence type="ECO:0000256" key="6">
    <source>
        <dbReference type="ARBA" id="ARBA00022908"/>
    </source>
</evidence>
<evidence type="ECO:0000256" key="4">
    <source>
        <dbReference type="ARBA" id="ARBA00022618"/>
    </source>
</evidence>
<dbReference type="Pfam" id="PF00589">
    <property type="entry name" value="Phage_integrase"/>
    <property type="match status" value="1"/>
</dbReference>
<dbReference type="Gene3D" id="1.10.150.130">
    <property type="match status" value="1"/>
</dbReference>
<dbReference type="InterPro" id="IPR011931">
    <property type="entry name" value="Recomb_XerC"/>
</dbReference>
<feature type="active site" evidence="10">
    <location>
        <position position="278"/>
    </location>
</feature>
<sequence length="319" mass="36248">MSSTNAKRNRKGELVQGFLAFLSVEKGYSEATIRSYGTDLDQFQDFLKTKKHSLETPGRITRDHVRGFLAEMHRRQLSKTSMGRKLSSLRAYFKYLLRHKQISKDPTAGIRNPKQEKRHPQVLNVDQAVAMMEAALDPDPEGLRDMALAEVLYGSGLRISEAIGLDMNDVDSDVIRVVGKGSKERIVPLSDAAVKRIRRYMEQRHAFLKDDYSEQALFLSVRAGKRLDRRQANRIVAKLGKLAGLPKDVHPHMLRHSFATHMLEAGADLRSVQELLGHENLTTTQRYTHLDMQRIMQVYDSAHPRAGETNDDTNNNDTE</sequence>
<evidence type="ECO:0000256" key="8">
    <source>
        <dbReference type="ARBA" id="ARBA00023172"/>
    </source>
</evidence>
<keyword evidence="8 10" id="KW-0233">DNA recombination</keyword>
<dbReference type="RefSeq" id="WP_229592641.1">
    <property type="nucleotide sequence ID" value="NZ_AP024485.1"/>
</dbReference>
<dbReference type="InterPro" id="IPR011010">
    <property type="entry name" value="DNA_brk_join_enz"/>
</dbReference>
<keyword evidence="3 10" id="KW-0963">Cytoplasm</keyword>
<evidence type="ECO:0000259" key="13">
    <source>
        <dbReference type="PROSITE" id="PS51900"/>
    </source>
</evidence>
<feature type="domain" description="Core-binding (CB)" evidence="13">
    <location>
        <begin position="9"/>
        <end position="97"/>
    </location>
</feature>
<dbReference type="InterPro" id="IPR004107">
    <property type="entry name" value="Integrase_SAM-like_N"/>
</dbReference>
<evidence type="ECO:0000256" key="9">
    <source>
        <dbReference type="ARBA" id="ARBA00023306"/>
    </source>
</evidence>
<dbReference type="InterPro" id="IPR044068">
    <property type="entry name" value="CB"/>
</dbReference>
<dbReference type="InterPro" id="IPR023009">
    <property type="entry name" value="Tyrosine_recombinase_XerC/XerD"/>
</dbReference>
<feature type="active site" evidence="10">
    <location>
        <position position="255"/>
    </location>
</feature>
<evidence type="ECO:0000256" key="2">
    <source>
        <dbReference type="ARBA" id="ARBA00006657"/>
    </source>
</evidence>
<evidence type="ECO:0000256" key="5">
    <source>
        <dbReference type="ARBA" id="ARBA00022829"/>
    </source>
</evidence>
<dbReference type="Proteomes" id="UP001053296">
    <property type="component" value="Chromosome"/>
</dbReference>
<comment type="function">
    <text evidence="10">Site-specific tyrosine recombinase, which acts by catalyzing the cutting and rejoining of the recombining DNA molecules. The XerC-XerD complex is essential to convert dimers of the bacterial chromosome into monomers to permit their segregation at cell division. It also contributes to the segregational stability of plasmids.</text>
</comment>
<feature type="active site" evidence="10">
    <location>
        <position position="158"/>
    </location>
</feature>
<dbReference type="InterPro" id="IPR010998">
    <property type="entry name" value="Integrase_recombinase_N"/>
</dbReference>
<dbReference type="PANTHER" id="PTHR30349">
    <property type="entry name" value="PHAGE INTEGRASE-RELATED"/>
    <property type="match status" value="1"/>
</dbReference>
<keyword evidence="9 10" id="KW-0131">Cell cycle</keyword>
<feature type="active site" evidence="10">
    <location>
        <position position="252"/>
    </location>
</feature>
<keyword evidence="7 10" id="KW-0238">DNA-binding</keyword>
<dbReference type="Pfam" id="PF02899">
    <property type="entry name" value="Phage_int_SAM_1"/>
    <property type="match status" value="1"/>
</dbReference>
<name>A0ABM7P2C1_9BACT</name>
<dbReference type="InterPro" id="IPR013762">
    <property type="entry name" value="Integrase-like_cat_sf"/>
</dbReference>
<dbReference type="NCBIfam" id="NF040815">
    <property type="entry name" value="recomb_XerA_Arch"/>
    <property type="match status" value="1"/>
</dbReference>
<dbReference type="SUPFAM" id="SSF56349">
    <property type="entry name" value="DNA breaking-rejoining enzymes"/>
    <property type="match status" value="1"/>
</dbReference>
<keyword evidence="15" id="KW-1185">Reference proteome</keyword>
<feature type="active site" description="O-(3'-phospho-DNA)-tyrosine intermediate" evidence="10">
    <location>
        <position position="287"/>
    </location>
</feature>
<proteinExistence type="inferred from homology"/>
<dbReference type="CDD" id="cd00798">
    <property type="entry name" value="INT_XerDC_C"/>
    <property type="match status" value="1"/>
</dbReference>
<evidence type="ECO:0000313" key="14">
    <source>
        <dbReference type="EMBL" id="BCS86927.1"/>
    </source>
</evidence>